<dbReference type="CDD" id="cd06259">
    <property type="entry name" value="YdcF-like"/>
    <property type="match status" value="1"/>
</dbReference>
<evidence type="ECO:0000313" key="2">
    <source>
        <dbReference type="EMBL" id="MBD8506045.1"/>
    </source>
</evidence>
<dbReference type="Pfam" id="PF02698">
    <property type="entry name" value="DUF218"/>
    <property type="match status" value="1"/>
</dbReference>
<evidence type="ECO:0000313" key="3">
    <source>
        <dbReference type="Proteomes" id="UP000642993"/>
    </source>
</evidence>
<gene>
    <name evidence="2" type="ORF">HT102_06055</name>
</gene>
<sequence length="190" mass="21034">MLGLVLIIAASSAWVQWQSRSRIETATPQQWVIVLGDRVRDGEPSDYLRERLDTAIGIMQEDRAAQVLISGHAASKKGNEVAAMHDYLIEQGIDAEAITKDRHGVTTYNTCARAHDVFGINNATVVTQDFHLRRAVALCEEQGIHTLGAEANSDAGAYLTVRNWFREIVLSRPKALLDSTVDPGPRTRER</sequence>
<dbReference type="GO" id="GO:0005886">
    <property type="term" value="C:plasma membrane"/>
    <property type="evidence" value="ECO:0007669"/>
    <property type="project" value="TreeGrafter"/>
</dbReference>
<proteinExistence type="predicted"/>
<dbReference type="PANTHER" id="PTHR30336:SF6">
    <property type="entry name" value="INTEGRAL MEMBRANE PROTEIN"/>
    <property type="match status" value="1"/>
</dbReference>
<keyword evidence="3" id="KW-1185">Reference proteome</keyword>
<reference evidence="2" key="1">
    <citation type="submission" date="2020-09" db="EMBL/GenBank/DDBJ databases">
        <title>Hoyosella lacisalsi sp. nov., a halotolerant actinobacterium isolated from soil of Lake Gudzhirganskoe.</title>
        <authorList>
            <person name="Yang Q."/>
            <person name="Guo P.Y."/>
            <person name="Liu S.W."/>
            <person name="Li F.N."/>
            <person name="Sun C.H."/>
        </authorList>
    </citation>
    <scope>NUCLEOTIDE SEQUENCE</scope>
    <source>
        <strain evidence="2">G463</strain>
    </source>
</reference>
<name>A0A927PKI0_9ACTN</name>
<dbReference type="EMBL" id="JACYWE010000003">
    <property type="protein sequence ID" value="MBD8506045.1"/>
    <property type="molecule type" value="Genomic_DNA"/>
</dbReference>
<dbReference type="InterPro" id="IPR051599">
    <property type="entry name" value="Cell_Envelope_Assoc"/>
</dbReference>
<feature type="domain" description="DUF218" evidence="1">
    <location>
        <begin position="31"/>
        <end position="151"/>
    </location>
</feature>
<protein>
    <submittedName>
        <fullName evidence="2">YdcF family protein</fullName>
    </submittedName>
</protein>
<dbReference type="AlphaFoldDB" id="A0A927PKI0"/>
<comment type="caution">
    <text evidence="2">The sequence shown here is derived from an EMBL/GenBank/DDBJ whole genome shotgun (WGS) entry which is preliminary data.</text>
</comment>
<dbReference type="Proteomes" id="UP000642993">
    <property type="component" value="Unassembled WGS sequence"/>
</dbReference>
<evidence type="ECO:0000259" key="1">
    <source>
        <dbReference type="Pfam" id="PF02698"/>
    </source>
</evidence>
<organism evidence="2 3">
    <name type="scientific">Lolliginicoccus lacisalsi</name>
    <dbReference type="NCBI Taxonomy" id="2742202"/>
    <lineage>
        <taxon>Bacteria</taxon>
        <taxon>Bacillati</taxon>
        <taxon>Actinomycetota</taxon>
        <taxon>Actinomycetes</taxon>
        <taxon>Mycobacteriales</taxon>
        <taxon>Hoyosellaceae</taxon>
        <taxon>Lolliginicoccus</taxon>
    </lineage>
</organism>
<dbReference type="PANTHER" id="PTHR30336">
    <property type="entry name" value="INNER MEMBRANE PROTEIN, PROBABLE PERMEASE"/>
    <property type="match status" value="1"/>
</dbReference>
<dbReference type="InterPro" id="IPR003848">
    <property type="entry name" value="DUF218"/>
</dbReference>
<accession>A0A927PKI0</accession>